<evidence type="ECO:0000256" key="6">
    <source>
        <dbReference type="ARBA" id="ARBA00023136"/>
    </source>
</evidence>
<feature type="transmembrane region" description="Helical" evidence="8">
    <location>
        <begin position="188"/>
        <end position="211"/>
    </location>
</feature>
<dbReference type="PANTHER" id="PTHR48086">
    <property type="entry name" value="SODIUM/PROLINE SYMPORTER-RELATED"/>
    <property type="match status" value="1"/>
</dbReference>
<feature type="transmembrane region" description="Helical" evidence="8">
    <location>
        <begin position="423"/>
        <end position="442"/>
    </location>
</feature>
<evidence type="ECO:0000256" key="7">
    <source>
        <dbReference type="RuleBase" id="RU362091"/>
    </source>
</evidence>
<comment type="similarity">
    <text evidence="2 7">Belongs to the sodium:solute symporter (SSF) (TC 2.A.21) family.</text>
</comment>
<feature type="transmembrane region" description="Helical" evidence="8">
    <location>
        <begin position="280"/>
        <end position="299"/>
    </location>
</feature>
<evidence type="ECO:0000313" key="10">
    <source>
        <dbReference type="Proteomes" id="UP001242045"/>
    </source>
</evidence>
<sequence>MKLAIVLAILLATVAGAIAYGRRTRRANNFADWAVGGRSLGTLIFWFMNAGEVYTTFAVLGISGYAWALGAPAYLAFCSVSMSYAVGYWLMPRIWRAGLIGKLLTQSDFFAARYEAPWLGVLTGVVGIASLVVYVQIQLVSLGLIVQLTLGNSITSEAATLGAGVLMIAFVFVAGVRSAAFAAGVKDVLMVVVVVLLSVTVASKVGAASLLDLFSMAEAKHPGIGKFPGLDATSPTTAIWLMTSAINIALGNWVFPHLFQMSYTAHSATAIRRNTIWQPLYSLAYFFIILLGFAALLAQTQPPGGNLNAALLQFVSDRYPAWTVGLLAGTGFLLALAPGSLLLLTAGSIFTRNVVRPFKAGLSERASLALSRGSLVVFAAIAVWLSVSQKGSLVKILLDAYSAIGMLAPGVFLGFLWKRTSAVGVLAGLVAGFVALLAPFAAKFWAATVPQWEAGLIAMAINAAVVVVVSLVTKAPQPRAIALGLQEDSPQDAAQVGALASLRSSHTL</sequence>
<feature type="transmembrane region" description="Helical" evidence="8">
    <location>
        <begin position="73"/>
        <end position="91"/>
    </location>
</feature>
<name>A0AAW8D8J8_9BURK</name>
<evidence type="ECO:0000256" key="4">
    <source>
        <dbReference type="ARBA" id="ARBA00022692"/>
    </source>
</evidence>
<feature type="transmembrane region" description="Helical" evidence="8">
    <location>
        <begin position="43"/>
        <end position="66"/>
    </location>
</feature>
<dbReference type="EMBL" id="JAUSRD010000016">
    <property type="protein sequence ID" value="MDP9896161.1"/>
    <property type="molecule type" value="Genomic_DNA"/>
</dbReference>
<evidence type="ECO:0000256" key="3">
    <source>
        <dbReference type="ARBA" id="ARBA00022448"/>
    </source>
</evidence>
<reference evidence="9" key="1">
    <citation type="submission" date="2023-07" db="EMBL/GenBank/DDBJ databases">
        <title>Sorghum-associated microbial communities from plants grown in Nebraska, USA.</title>
        <authorList>
            <person name="Schachtman D."/>
        </authorList>
    </citation>
    <scope>NUCLEOTIDE SEQUENCE</scope>
    <source>
        <strain evidence="9">DS3754</strain>
    </source>
</reference>
<organism evidence="9 10">
    <name type="scientific">Variovorax boronicumulans</name>
    <dbReference type="NCBI Taxonomy" id="436515"/>
    <lineage>
        <taxon>Bacteria</taxon>
        <taxon>Pseudomonadati</taxon>
        <taxon>Pseudomonadota</taxon>
        <taxon>Betaproteobacteria</taxon>
        <taxon>Burkholderiales</taxon>
        <taxon>Comamonadaceae</taxon>
        <taxon>Variovorax</taxon>
    </lineage>
</organism>
<dbReference type="Proteomes" id="UP001242045">
    <property type="component" value="Unassembled WGS sequence"/>
</dbReference>
<dbReference type="PROSITE" id="PS50283">
    <property type="entry name" value="NA_SOLUT_SYMP_3"/>
    <property type="match status" value="1"/>
</dbReference>
<evidence type="ECO:0000256" key="2">
    <source>
        <dbReference type="ARBA" id="ARBA00006434"/>
    </source>
</evidence>
<keyword evidence="6 8" id="KW-0472">Membrane</keyword>
<feature type="transmembrane region" description="Helical" evidence="8">
    <location>
        <begin position="454"/>
        <end position="473"/>
    </location>
</feature>
<dbReference type="GO" id="GO:0022857">
    <property type="term" value="F:transmembrane transporter activity"/>
    <property type="evidence" value="ECO:0007669"/>
    <property type="project" value="InterPro"/>
</dbReference>
<dbReference type="GO" id="GO:0005886">
    <property type="term" value="C:plasma membrane"/>
    <property type="evidence" value="ECO:0007669"/>
    <property type="project" value="TreeGrafter"/>
</dbReference>
<gene>
    <name evidence="9" type="ORF">J2W31_005296</name>
</gene>
<dbReference type="InterPro" id="IPR038377">
    <property type="entry name" value="Na/Glc_symporter_sf"/>
</dbReference>
<comment type="caution">
    <text evidence="9">The sequence shown here is derived from an EMBL/GenBank/DDBJ whole genome shotgun (WGS) entry which is preliminary data.</text>
</comment>
<dbReference type="InterPro" id="IPR001734">
    <property type="entry name" value="Na/solute_symporter"/>
</dbReference>
<keyword evidence="5 8" id="KW-1133">Transmembrane helix</keyword>
<accession>A0AAW8D8J8</accession>
<evidence type="ECO:0000256" key="5">
    <source>
        <dbReference type="ARBA" id="ARBA00022989"/>
    </source>
</evidence>
<proteinExistence type="inferred from homology"/>
<evidence type="ECO:0000313" key="9">
    <source>
        <dbReference type="EMBL" id="MDP9896161.1"/>
    </source>
</evidence>
<dbReference type="Gene3D" id="1.20.1730.10">
    <property type="entry name" value="Sodium/glucose cotransporter"/>
    <property type="match status" value="1"/>
</dbReference>
<protein>
    <submittedName>
        <fullName evidence="9">SSS family solute:Na+ symporter</fullName>
    </submittedName>
</protein>
<keyword evidence="4 8" id="KW-0812">Transmembrane</keyword>
<dbReference type="InterPro" id="IPR050277">
    <property type="entry name" value="Sodium:Solute_Symporter"/>
</dbReference>
<feature type="transmembrane region" description="Helical" evidence="8">
    <location>
        <begin position="158"/>
        <end position="176"/>
    </location>
</feature>
<feature type="transmembrane region" description="Helical" evidence="8">
    <location>
        <begin position="319"/>
        <end position="345"/>
    </location>
</feature>
<evidence type="ECO:0000256" key="1">
    <source>
        <dbReference type="ARBA" id="ARBA00004141"/>
    </source>
</evidence>
<dbReference type="Pfam" id="PF00474">
    <property type="entry name" value="SSF"/>
    <property type="match status" value="1"/>
</dbReference>
<comment type="subcellular location">
    <subcellularLocation>
        <location evidence="1">Membrane</location>
        <topology evidence="1">Multi-pass membrane protein</topology>
    </subcellularLocation>
</comment>
<dbReference type="AlphaFoldDB" id="A0AAW8D8J8"/>
<evidence type="ECO:0000256" key="8">
    <source>
        <dbReference type="SAM" id="Phobius"/>
    </source>
</evidence>
<feature type="transmembrane region" description="Helical" evidence="8">
    <location>
        <begin position="393"/>
        <end position="416"/>
    </location>
</feature>
<dbReference type="PANTHER" id="PTHR48086:SF8">
    <property type="entry name" value="MONOCARBOXYLIC ACID PERMEASE"/>
    <property type="match status" value="1"/>
</dbReference>
<feature type="transmembrane region" description="Helical" evidence="8">
    <location>
        <begin position="366"/>
        <end position="387"/>
    </location>
</feature>
<keyword evidence="3" id="KW-0813">Transport</keyword>
<dbReference type="RefSeq" id="WP_307686583.1">
    <property type="nucleotide sequence ID" value="NZ_JAUSRD010000016.1"/>
</dbReference>
<feature type="transmembrane region" description="Helical" evidence="8">
    <location>
        <begin position="118"/>
        <end position="146"/>
    </location>
</feature>